<gene>
    <name evidence="1" type="ordered locus">Tery_0897</name>
</gene>
<protein>
    <recommendedName>
        <fullName evidence="2">DUF4160 domain-containing protein</fullName>
    </recommendedName>
</protein>
<reference evidence="1" key="1">
    <citation type="submission" date="2006-06" db="EMBL/GenBank/DDBJ databases">
        <title>Complete sequence of Trichodesmium erythraeum IMS101.</title>
        <authorList>
            <consortium name="US DOE Joint Genome Institute"/>
            <person name="Copeland A."/>
            <person name="Lucas S."/>
            <person name="Lapidus A."/>
            <person name="Barry K."/>
            <person name="Detter J.C."/>
            <person name="Glavina del Rio T."/>
            <person name="Hammon N."/>
            <person name="Israni S."/>
            <person name="Dalin E."/>
            <person name="Tice H."/>
            <person name="Pitluck S."/>
            <person name="Kiss H."/>
            <person name="Munk A.C."/>
            <person name="Brettin T."/>
            <person name="Bruce D."/>
            <person name="Han C."/>
            <person name="Tapia R."/>
            <person name="Gilna P."/>
            <person name="Schmutz J."/>
            <person name="Larimer F."/>
            <person name="Land M."/>
            <person name="Hauser L."/>
            <person name="Kyrpides N."/>
            <person name="Kim E."/>
            <person name="Richardson P."/>
        </authorList>
    </citation>
    <scope>NUCLEOTIDE SEQUENCE [LARGE SCALE GENOMIC DNA]</scope>
    <source>
        <strain evidence="1">IMS101</strain>
    </source>
</reference>
<accession>Q117M6</accession>
<dbReference type="Pfam" id="PF13711">
    <property type="entry name" value="DUF4160"/>
    <property type="match status" value="1"/>
</dbReference>
<sequence length="50" mass="5841">MELSKLLFFADHPPPHFHAIYGKYNPLFNLETWEIIEGDLANRATKIVIE</sequence>
<dbReference type="EMBL" id="CP000393">
    <property type="protein sequence ID" value="ABG50298.1"/>
    <property type="molecule type" value="Genomic_DNA"/>
</dbReference>
<dbReference type="eggNOG" id="ENOG5032YDN">
    <property type="taxonomic scope" value="Bacteria"/>
</dbReference>
<dbReference type="AlphaFoldDB" id="Q117M6"/>
<name>Q117M6_TRIEI</name>
<dbReference type="KEGG" id="ter:Tery_0897"/>
<evidence type="ECO:0000313" key="1">
    <source>
        <dbReference type="EMBL" id="ABG50298.1"/>
    </source>
</evidence>
<dbReference type="InterPro" id="IPR025427">
    <property type="entry name" value="DUF4160"/>
</dbReference>
<dbReference type="RefSeq" id="WP_011610689.1">
    <property type="nucleotide sequence ID" value="NC_008312.1"/>
</dbReference>
<organism evidence="1">
    <name type="scientific">Trichodesmium erythraeum (strain IMS101)</name>
    <dbReference type="NCBI Taxonomy" id="203124"/>
    <lineage>
        <taxon>Bacteria</taxon>
        <taxon>Bacillati</taxon>
        <taxon>Cyanobacteriota</taxon>
        <taxon>Cyanophyceae</taxon>
        <taxon>Oscillatoriophycideae</taxon>
        <taxon>Oscillatoriales</taxon>
        <taxon>Microcoleaceae</taxon>
        <taxon>Trichodesmium</taxon>
    </lineage>
</organism>
<dbReference type="HOGENOM" id="CLU_162083_2_0_3"/>
<dbReference type="STRING" id="203124.Tery_0897"/>
<proteinExistence type="predicted"/>
<evidence type="ECO:0008006" key="2">
    <source>
        <dbReference type="Google" id="ProtNLM"/>
    </source>
</evidence>